<proteinExistence type="predicted"/>
<organism evidence="4">
    <name type="scientific">Brugia timori</name>
    <dbReference type="NCBI Taxonomy" id="42155"/>
    <lineage>
        <taxon>Eukaryota</taxon>
        <taxon>Metazoa</taxon>
        <taxon>Ecdysozoa</taxon>
        <taxon>Nematoda</taxon>
        <taxon>Chromadorea</taxon>
        <taxon>Rhabditida</taxon>
        <taxon>Spirurina</taxon>
        <taxon>Spiruromorpha</taxon>
        <taxon>Filarioidea</taxon>
        <taxon>Onchocercidae</taxon>
        <taxon>Brugia</taxon>
    </lineage>
</organism>
<evidence type="ECO:0000256" key="1">
    <source>
        <dbReference type="SAM" id="SignalP"/>
    </source>
</evidence>
<reference evidence="2 3" key="2">
    <citation type="submission" date="2018-11" db="EMBL/GenBank/DDBJ databases">
        <authorList>
            <consortium name="Pathogen Informatics"/>
        </authorList>
    </citation>
    <scope>NUCLEOTIDE SEQUENCE [LARGE SCALE GENOMIC DNA]</scope>
</reference>
<dbReference type="Proteomes" id="UP000280834">
    <property type="component" value="Unassembled WGS sequence"/>
</dbReference>
<evidence type="ECO:0000313" key="4">
    <source>
        <dbReference type="WBParaSite" id="BTMF_0001461301-mRNA-1"/>
    </source>
</evidence>
<evidence type="ECO:0000313" key="2">
    <source>
        <dbReference type="EMBL" id="VDO43230.1"/>
    </source>
</evidence>
<keyword evidence="1" id="KW-0732">Signal</keyword>
<protein>
    <submittedName>
        <fullName evidence="4">Secreted protein</fullName>
    </submittedName>
</protein>
<evidence type="ECO:0000313" key="3">
    <source>
        <dbReference type="Proteomes" id="UP000280834"/>
    </source>
</evidence>
<gene>
    <name evidence="2" type="ORF">BTMF_LOCUS12612</name>
</gene>
<dbReference type="WBParaSite" id="BTMF_0001461301-mRNA-1">
    <property type="protein sequence ID" value="BTMF_0001461301-mRNA-1"/>
    <property type="gene ID" value="BTMF_0001461301"/>
</dbReference>
<reference evidence="4" key="1">
    <citation type="submission" date="2017-02" db="UniProtKB">
        <authorList>
            <consortium name="WormBaseParasite"/>
        </authorList>
    </citation>
    <scope>IDENTIFICATION</scope>
</reference>
<feature type="signal peptide" evidence="1">
    <location>
        <begin position="1"/>
        <end position="22"/>
    </location>
</feature>
<keyword evidence="3" id="KW-1185">Reference proteome</keyword>
<dbReference type="EMBL" id="UZAG01019312">
    <property type="protein sequence ID" value="VDO43230.1"/>
    <property type="molecule type" value="Genomic_DNA"/>
</dbReference>
<name>A0A0R3R3M3_9BILA</name>
<sequence length="63" mass="7507">MLFMFRILFIILSTTVFDFCSANENIFSLRIQPTFFFFLSICWDALNRISEKQVIFIKCGKIK</sequence>
<feature type="chain" id="PRO_5043130987" evidence="1">
    <location>
        <begin position="23"/>
        <end position="63"/>
    </location>
</feature>
<dbReference type="AlphaFoldDB" id="A0A0R3R3M3"/>
<accession>A0A0R3R3M3</accession>